<accession>A0AAV7ILW4</accession>
<protein>
    <submittedName>
        <fullName evidence="1">Uncharacterized protein</fullName>
    </submittedName>
</protein>
<sequence>MRFRLSEREKVLSVLFIAPAVPWPPGGWGGGKHKLALGFFTLASGSGYCSEFLAIPNSFETVLLHKLALLNYFPLEWIKWMLEERKLSEHVLIKRKSPKKMNNIQLMKGQFVRKNKW</sequence>
<keyword evidence="2" id="KW-1185">Reference proteome</keyword>
<organism evidence="1 2">
    <name type="scientific">Cotesia glomerata</name>
    <name type="common">Lepidopteran parasitic wasp</name>
    <name type="synonym">Apanteles glomeratus</name>
    <dbReference type="NCBI Taxonomy" id="32391"/>
    <lineage>
        <taxon>Eukaryota</taxon>
        <taxon>Metazoa</taxon>
        <taxon>Ecdysozoa</taxon>
        <taxon>Arthropoda</taxon>
        <taxon>Hexapoda</taxon>
        <taxon>Insecta</taxon>
        <taxon>Pterygota</taxon>
        <taxon>Neoptera</taxon>
        <taxon>Endopterygota</taxon>
        <taxon>Hymenoptera</taxon>
        <taxon>Apocrita</taxon>
        <taxon>Ichneumonoidea</taxon>
        <taxon>Braconidae</taxon>
        <taxon>Microgastrinae</taxon>
        <taxon>Cotesia</taxon>
    </lineage>
</organism>
<name>A0AAV7ILW4_COTGL</name>
<dbReference type="EMBL" id="JAHXZJ010000002">
    <property type="protein sequence ID" value="KAH0564032.1"/>
    <property type="molecule type" value="Genomic_DNA"/>
</dbReference>
<proteinExistence type="predicted"/>
<comment type="caution">
    <text evidence="1">The sequence shown here is derived from an EMBL/GenBank/DDBJ whole genome shotgun (WGS) entry which is preliminary data.</text>
</comment>
<reference evidence="1 2" key="1">
    <citation type="journal article" date="2021" name="J. Hered.">
        <title>A chromosome-level genome assembly of the parasitoid wasp, Cotesia glomerata (Hymenoptera: Braconidae).</title>
        <authorList>
            <person name="Pinto B.J."/>
            <person name="Weis J.J."/>
            <person name="Gamble T."/>
            <person name="Ode P.J."/>
            <person name="Paul R."/>
            <person name="Zaspel J.M."/>
        </authorList>
    </citation>
    <scope>NUCLEOTIDE SEQUENCE [LARGE SCALE GENOMIC DNA]</scope>
    <source>
        <strain evidence="1">CgM1</strain>
    </source>
</reference>
<dbReference type="Proteomes" id="UP000826195">
    <property type="component" value="Unassembled WGS sequence"/>
</dbReference>
<evidence type="ECO:0000313" key="2">
    <source>
        <dbReference type="Proteomes" id="UP000826195"/>
    </source>
</evidence>
<dbReference type="AlphaFoldDB" id="A0AAV7ILW4"/>
<evidence type="ECO:0000313" key="1">
    <source>
        <dbReference type="EMBL" id="KAH0564032.1"/>
    </source>
</evidence>
<gene>
    <name evidence="1" type="ORF">KQX54_008842</name>
</gene>